<accession>A0ABS4IGH6</accession>
<feature type="domain" description="PucR C-terminal helix-turn-helix" evidence="2">
    <location>
        <begin position="474"/>
        <end position="530"/>
    </location>
</feature>
<proteinExistence type="predicted"/>
<dbReference type="Proteomes" id="UP001519345">
    <property type="component" value="Unassembled WGS sequence"/>
</dbReference>
<protein>
    <submittedName>
        <fullName evidence="3">Purine catabolism regulator</fullName>
    </submittedName>
</protein>
<dbReference type="RefSeq" id="WP_209463213.1">
    <property type="nucleotide sequence ID" value="NZ_CP110224.1"/>
</dbReference>
<dbReference type="InterPro" id="IPR051448">
    <property type="entry name" value="CdaR-like_regulators"/>
</dbReference>
<dbReference type="InterPro" id="IPR012914">
    <property type="entry name" value="PucR_dom"/>
</dbReference>
<evidence type="ECO:0000313" key="3">
    <source>
        <dbReference type="EMBL" id="MBP1970052.1"/>
    </source>
</evidence>
<keyword evidence="4" id="KW-1185">Reference proteome</keyword>
<dbReference type="Gene3D" id="1.10.10.2840">
    <property type="entry name" value="PucR C-terminal helix-turn-helix domain"/>
    <property type="match status" value="1"/>
</dbReference>
<dbReference type="InterPro" id="IPR042070">
    <property type="entry name" value="PucR_C-HTH_sf"/>
</dbReference>
<dbReference type="PANTHER" id="PTHR33744:SF1">
    <property type="entry name" value="DNA-BINDING TRANSCRIPTIONAL ACTIVATOR ADER"/>
    <property type="match status" value="1"/>
</dbReference>
<evidence type="ECO:0000259" key="1">
    <source>
        <dbReference type="Pfam" id="PF07905"/>
    </source>
</evidence>
<dbReference type="Pfam" id="PF13556">
    <property type="entry name" value="HTH_30"/>
    <property type="match status" value="1"/>
</dbReference>
<gene>
    <name evidence="3" type="ORF">J2Z83_002168</name>
</gene>
<name>A0ABS4IGH6_9BACI</name>
<comment type="caution">
    <text evidence="3">The sequence shown here is derived from an EMBL/GenBank/DDBJ whole genome shotgun (WGS) entry which is preliminary data.</text>
</comment>
<sequence length="553" mass="63530">MNNNFEPTVTDVLSRETFKNAVVLAGSGGLNRKIKWTHILETKEFDKLINGNELILSTGLDLQLNSSTATYERLIEKKAAGICIERGPYFSGLSSQIKQLADENHFPIIVFEEIVKFVDITQDLHTLIINQHHQMLNQLSELTKKFTELSLAPNGILKILQQLHNSFNKKAFFLTDEAKSYYYPPEAKHLELLLQTHFKNINPVNMQPKTILFDNDSFALTPVVGLGQVWGYLCLHIDDKQTDEFLFSVLDRAALSIAQILLRNRTIEERKLNMEDKLVQNLLQGRDYEAEELQAFLPSISENLYYRIFIIQTNAPPLNMEEDWEEIKVQRSMLFRSLFKQSGFFPVVSAKKNEIAIICSFTAEDKEKKETSRLSNIIDNIFNVDEKNIIDGSSTSIGVSSVYQNISRAPIGYIEAKEVLQLQYAGLSKCFYYENIGIYQLLFKIQEDGHLESYINEHIGDLISHDHKTDAAFLKTLEIYFECNGSKKEAADRLFIVRQTLYHRLDKIELILGKDFMEPMNRISIETAIKGYLLMNSRLSKENRKLNATNLVE</sequence>
<dbReference type="InterPro" id="IPR025736">
    <property type="entry name" value="PucR_C-HTH_dom"/>
</dbReference>
<evidence type="ECO:0000259" key="2">
    <source>
        <dbReference type="Pfam" id="PF13556"/>
    </source>
</evidence>
<organism evidence="3 4">
    <name type="scientific">Virgibacillus natechei</name>
    <dbReference type="NCBI Taxonomy" id="1216297"/>
    <lineage>
        <taxon>Bacteria</taxon>
        <taxon>Bacillati</taxon>
        <taxon>Bacillota</taxon>
        <taxon>Bacilli</taxon>
        <taxon>Bacillales</taxon>
        <taxon>Bacillaceae</taxon>
        <taxon>Virgibacillus</taxon>
    </lineage>
</organism>
<feature type="domain" description="Purine catabolism PurC-like" evidence="1">
    <location>
        <begin position="11"/>
        <end position="128"/>
    </location>
</feature>
<evidence type="ECO:0000313" key="4">
    <source>
        <dbReference type="Proteomes" id="UP001519345"/>
    </source>
</evidence>
<reference evidence="3 4" key="1">
    <citation type="submission" date="2021-03" db="EMBL/GenBank/DDBJ databases">
        <title>Genomic Encyclopedia of Type Strains, Phase IV (KMG-IV): sequencing the most valuable type-strain genomes for metagenomic binning, comparative biology and taxonomic classification.</title>
        <authorList>
            <person name="Goeker M."/>
        </authorList>
    </citation>
    <scope>NUCLEOTIDE SEQUENCE [LARGE SCALE GENOMIC DNA]</scope>
    <source>
        <strain evidence="3 4">DSM 25609</strain>
    </source>
</reference>
<dbReference type="Pfam" id="PF07905">
    <property type="entry name" value="PucR"/>
    <property type="match status" value="1"/>
</dbReference>
<dbReference type="EMBL" id="JAGGKX010000010">
    <property type="protein sequence ID" value="MBP1970052.1"/>
    <property type="molecule type" value="Genomic_DNA"/>
</dbReference>
<dbReference type="PANTHER" id="PTHR33744">
    <property type="entry name" value="CARBOHYDRATE DIACID REGULATOR"/>
    <property type="match status" value="1"/>
</dbReference>